<dbReference type="Proteomes" id="UP000838763">
    <property type="component" value="Unassembled WGS sequence"/>
</dbReference>
<comment type="caution">
    <text evidence="3">The sequence shown here is derived from an EMBL/GenBank/DDBJ whole genome shotgun (WGS) entry which is preliminary data.</text>
</comment>
<proteinExistence type="predicted"/>
<feature type="region of interest" description="Disordered" evidence="1">
    <location>
        <begin position="34"/>
        <end position="104"/>
    </location>
</feature>
<dbReference type="GO" id="GO:0016020">
    <property type="term" value="C:membrane"/>
    <property type="evidence" value="ECO:0007669"/>
    <property type="project" value="InterPro"/>
</dbReference>
<feature type="compositionally biased region" description="Pro residues" evidence="1">
    <location>
        <begin position="75"/>
        <end position="84"/>
    </location>
</feature>
<name>A0A9P1H8V4_9PEZI</name>
<evidence type="ECO:0000259" key="2">
    <source>
        <dbReference type="PROSITE" id="PS50287"/>
    </source>
</evidence>
<protein>
    <recommendedName>
        <fullName evidence="2">SRCR domain-containing protein</fullName>
    </recommendedName>
</protein>
<dbReference type="InterPro" id="IPR001190">
    <property type="entry name" value="SRCR"/>
</dbReference>
<sequence>MNPRNVSNKPSPTFLNILTFRTFRISHIRNISRITSSCPTSSSTRIKGRRPENQPPGPQHRYQRRELLPQASPQHPLPPHPGRSPKPTARRGPPAATTTALPSSNPRAFAVPVRYYEPAKKQCGFHCGNARIAGSSYCRQDTCRSEDCVRPARAWGGYCEDHGKKAPQKATNCRGKPGGNPSADDGVDAAAAAAETPIVSKDRVIARFCKVHMCKIWGCGKQGKKELTGYCADHFEDMYSYC</sequence>
<feature type="compositionally biased region" description="Low complexity" evidence="1">
    <location>
        <begin position="34"/>
        <end position="45"/>
    </location>
</feature>
<reference evidence="3" key="1">
    <citation type="submission" date="2022-11" db="EMBL/GenBank/DDBJ databases">
        <authorList>
            <person name="Scott C."/>
            <person name="Bruce N."/>
        </authorList>
    </citation>
    <scope>NUCLEOTIDE SEQUENCE</scope>
</reference>
<accession>A0A9P1H8V4</accession>
<evidence type="ECO:0000313" key="3">
    <source>
        <dbReference type="EMBL" id="CAI4218091.1"/>
    </source>
</evidence>
<keyword evidence="4" id="KW-1185">Reference proteome</keyword>
<dbReference type="PROSITE" id="PS50287">
    <property type="entry name" value="SRCR_2"/>
    <property type="match status" value="1"/>
</dbReference>
<dbReference type="EMBL" id="CALLCH030000017">
    <property type="protein sequence ID" value="CAI4218091.1"/>
    <property type="molecule type" value="Genomic_DNA"/>
</dbReference>
<feature type="compositionally biased region" description="Low complexity" evidence="1">
    <location>
        <begin position="85"/>
        <end position="100"/>
    </location>
</feature>
<feature type="region of interest" description="Disordered" evidence="1">
    <location>
        <begin position="164"/>
        <end position="188"/>
    </location>
</feature>
<evidence type="ECO:0000256" key="1">
    <source>
        <dbReference type="SAM" id="MobiDB-lite"/>
    </source>
</evidence>
<gene>
    <name evidence="3" type="ORF">PPNO1_LOCUS7688</name>
</gene>
<organism evidence="3 4">
    <name type="scientific">Parascedosporium putredinis</name>
    <dbReference type="NCBI Taxonomy" id="1442378"/>
    <lineage>
        <taxon>Eukaryota</taxon>
        <taxon>Fungi</taxon>
        <taxon>Dikarya</taxon>
        <taxon>Ascomycota</taxon>
        <taxon>Pezizomycotina</taxon>
        <taxon>Sordariomycetes</taxon>
        <taxon>Hypocreomycetidae</taxon>
        <taxon>Microascales</taxon>
        <taxon>Microascaceae</taxon>
        <taxon>Parascedosporium</taxon>
    </lineage>
</organism>
<dbReference type="AlphaFoldDB" id="A0A9P1H8V4"/>
<feature type="domain" description="SRCR" evidence="2">
    <location>
        <begin position="130"/>
        <end position="242"/>
    </location>
</feature>
<evidence type="ECO:0000313" key="4">
    <source>
        <dbReference type="Proteomes" id="UP000838763"/>
    </source>
</evidence>